<comment type="caution">
    <text evidence="1">The sequence shown here is derived from an EMBL/GenBank/DDBJ whole genome shotgun (WGS) entry which is preliminary data.</text>
</comment>
<evidence type="ECO:0008006" key="3">
    <source>
        <dbReference type="Google" id="ProtNLM"/>
    </source>
</evidence>
<reference evidence="1 2" key="1">
    <citation type="journal article" date="2020" name="Microorganisms">
        <title>Description of Three Novel Members in the Family Geobacteraceae, Oryzomonas japonicum gen. nov., sp. nov., Oryzomonas sagensis sp. nov., and Oryzomonas ruber sp. nov.</title>
        <authorList>
            <person name="Xu Z."/>
            <person name="Masuda Y."/>
            <person name="Hayakawa C."/>
            <person name="Ushijima N."/>
            <person name="Kawano K."/>
            <person name="Shiratori Y."/>
            <person name="Senoo K."/>
            <person name="Itoh H."/>
        </authorList>
    </citation>
    <scope>NUCLEOTIDE SEQUENCE [LARGE SCALE GENOMIC DNA]</scope>
    <source>
        <strain evidence="1 2">Red100</strain>
    </source>
</reference>
<name>A0ABQ6TL40_9BACT</name>
<evidence type="ECO:0000313" key="1">
    <source>
        <dbReference type="EMBL" id="KAB0668843.1"/>
    </source>
</evidence>
<organism evidence="1 2">
    <name type="scientific">Oryzomonas sagensis</name>
    <dbReference type="NCBI Taxonomy" id="2603857"/>
    <lineage>
        <taxon>Bacteria</taxon>
        <taxon>Pseudomonadati</taxon>
        <taxon>Thermodesulfobacteriota</taxon>
        <taxon>Desulfuromonadia</taxon>
        <taxon>Geobacterales</taxon>
        <taxon>Geobacteraceae</taxon>
        <taxon>Oryzomonas</taxon>
    </lineage>
</organism>
<evidence type="ECO:0000313" key="2">
    <source>
        <dbReference type="Proteomes" id="UP000798046"/>
    </source>
</evidence>
<proteinExistence type="predicted"/>
<accession>A0ABQ6TL40</accession>
<dbReference type="RefSeq" id="WP_151157818.1">
    <property type="nucleotide sequence ID" value="NZ_VZRA01000005.1"/>
</dbReference>
<keyword evidence="2" id="KW-1185">Reference proteome</keyword>
<gene>
    <name evidence="1" type="ORF">F6V30_15165</name>
</gene>
<sequence>MQSLIKVIVMRNATISLVVLLCLFFMETGVPASQQVLVYNPAGQREDGGYVDHLLKKLMIQAGVKKPAKAGMFSGAKIEKVAISSDAVAEVNEYFYDRGWTDGLPIIPPTPEKVREMLAATDLSPDMVIAPLEPMGGVATVEKIAVNAVMAGCKPEYLPLLLSAVELVAAPEFDLKGLATTTNPDVPMIIVSGPISKQLAINSGANSLGRGWRANASISRALHLIIQNVGGSWPGVTDMSTIGFPGDFAMMLAENREASPWPPLQTELGVPADANVVMLLAAEGTHSILGIGQSDTGFLNLVAAHLAGLERPYRATMLLIIAQDTAKMLADKGWTRETMTAYIKEHAKIPFKEYRERYLRGAIRKGVPEWVYRIKDPQTMVPSPEIGKLLILVSGGTGEKSILIPGWYDTEIMSKEIRLPSFWEDLLQKREALKK</sequence>
<dbReference type="EMBL" id="VZRA01000005">
    <property type="protein sequence ID" value="KAB0668843.1"/>
    <property type="molecule type" value="Genomic_DNA"/>
</dbReference>
<dbReference type="Proteomes" id="UP000798046">
    <property type="component" value="Unassembled WGS sequence"/>
</dbReference>
<protein>
    <recommendedName>
        <fullName evidence="3">Thiol-disulfide oxidoreductase</fullName>
    </recommendedName>
</protein>